<comment type="similarity">
    <text evidence="2 8">Belongs to the ammonia transporter channel (TC 1.A.11.2) family.</text>
</comment>
<feature type="transmembrane region" description="Helical" evidence="8">
    <location>
        <begin position="108"/>
        <end position="130"/>
    </location>
</feature>
<evidence type="ECO:0000313" key="12">
    <source>
        <dbReference type="Proteomes" id="UP000053317"/>
    </source>
</evidence>
<feature type="region of interest" description="Disordered" evidence="9">
    <location>
        <begin position="450"/>
        <end position="478"/>
    </location>
</feature>
<keyword evidence="5 8" id="KW-1133">Transmembrane helix</keyword>
<keyword evidence="6 8" id="KW-0472">Membrane</keyword>
<organism evidence="11 12">
    <name type="scientific">Phaeomoniella chlamydospora</name>
    <name type="common">Phaeoacremonium chlamydosporum</name>
    <dbReference type="NCBI Taxonomy" id="158046"/>
    <lineage>
        <taxon>Eukaryota</taxon>
        <taxon>Fungi</taxon>
        <taxon>Dikarya</taxon>
        <taxon>Ascomycota</taxon>
        <taxon>Pezizomycotina</taxon>
        <taxon>Eurotiomycetes</taxon>
        <taxon>Chaetothyriomycetidae</taxon>
        <taxon>Phaeomoniellales</taxon>
        <taxon>Phaeomoniellaceae</taxon>
        <taxon>Phaeomoniella</taxon>
    </lineage>
</organism>
<evidence type="ECO:0000256" key="4">
    <source>
        <dbReference type="ARBA" id="ARBA00022692"/>
    </source>
</evidence>
<sequence>MGGNPLEVDVNAQYVGYEYNYTYLIFCGFIVWLIIPGLGLLYGGLSQRKSALAMLFQSLLVAAVTTFQWMFWGYSLAYSRTAGPFIGDLANFGMMNVMAAPSIGNSSIPEIVFCLYQMFFCACTVMIVVGGAFERGRIVPSLIFGFWWATVVYCPIANWTWNPAGWLYNLPSLDFAGGGPVHISSGWSALAYALILGKRKTHGQKKSGPRGHNISLVFLGTTLIYFGWFGFNGGSALNGSIRAMLAAFNTNTAAATGCIGWVICDFIKHRGRFSLVGACEGVIAGLVGITPAAGYVDVWCAAVIGFVTAIVCNLADPINDLLRVDDGLYVFKLHGIGGMCGAFLTGIFATEKISALDGVTLAPGGIDGNGIQVGKQFAEITAISSYSFVVSCALLLILKYIPYMHLRVSDEAEEAGLDMDQFFDETIGDWTLFEHKPLFDAQGRDVSATGGQTSGAVVTEGVSGSDSPMEGEVVKQKA</sequence>
<comment type="subcellular location">
    <subcellularLocation>
        <location evidence="8">Cell membrane</location>
        <topology evidence="8">Multi-pass membrane protein</topology>
    </subcellularLocation>
    <subcellularLocation>
        <location evidence="1">Membrane</location>
        <topology evidence="1">Multi-pass membrane protein</topology>
    </subcellularLocation>
</comment>
<dbReference type="FunFam" id="1.10.3430.10:FF:000003">
    <property type="entry name" value="Ammonium transporter"/>
    <property type="match status" value="1"/>
</dbReference>
<evidence type="ECO:0000256" key="6">
    <source>
        <dbReference type="ARBA" id="ARBA00023136"/>
    </source>
</evidence>
<feature type="domain" description="Ammonium transporter AmtB-like" evidence="10">
    <location>
        <begin position="24"/>
        <end position="422"/>
    </location>
</feature>
<keyword evidence="3 8" id="KW-0813">Transport</keyword>
<dbReference type="OrthoDB" id="534912at2759"/>
<reference evidence="11 12" key="1">
    <citation type="submission" date="2015-05" db="EMBL/GenBank/DDBJ databases">
        <title>Distinctive expansion of gene families associated with plant cell wall degradation and secondary metabolism in the genomes of grapevine trunk pathogens.</title>
        <authorList>
            <person name="Lawrence D.P."/>
            <person name="Travadon R."/>
            <person name="Rolshausen P.E."/>
            <person name="Baumgartner K."/>
        </authorList>
    </citation>
    <scope>NUCLEOTIDE SEQUENCE [LARGE SCALE GENOMIC DNA]</scope>
    <source>
        <strain evidence="11">UCRPC4</strain>
    </source>
</reference>
<proteinExistence type="inferred from homology"/>
<reference evidence="11 12" key="2">
    <citation type="submission" date="2015-05" db="EMBL/GenBank/DDBJ databases">
        <authorList>
            <person name="Morales-Cruz A."/>
            <person name="Amrine K.C."/>
            <person name="Cantu D."/>
        </authorList>
    </citation>
    <scope>NUCLEOTIDE SEQUENCE [LARGE SCALE GENOMIC DNA]</scope>
    <source>
        <strain evidence="11">UCRPC4</strain>
    </source>
</reference>
<feature type="transmembrane region" description="Helical" evidence="8">
    <location>
        <begin position="271"/>
        <end position="290"/>
    </location>
</feature>
<feature type="transmembrane region" description="Helical" evidence="8">
    <location>
        <begin position="243"/>
        <end position="264"/>
    </location>
</feature>
<dbReference type="AlphaFoldDB" id="A0A0G2DRR3"/>
<feature type="compositionally biased region" description="Polar residues" evidence="9">
    <location>
        <begin position="450"/>
        <end position="466"/>
    </location>
</feature>
<name>A0A0G2DRR3_PHACM</name>
<dbReference type="GO" id="GO:0005886">
    <property type="term" value="C:plasma membrane"/>
    <property type="evidence" value="ECO:0007669"/>
    <property type="project" value="UniProtKB-SubCell"/>
</dbReference>
<evidence type="ECO:0000256" key="2">
    <source>
        <dbReference type="ARBA" id="ARBA00005887"/>
    </source>
</evidence>
<feature type="transmembrane region" description="Helical" evidence="8">
    <location>
        <begin position="296"/>
        <end position="315"/>
    </location>
</feature>
<dbReference type="InterPro" id="IPR018047">
    <property type="entry name" value="Ammonium_transpt_CS"/>
</dbReference>
<dbReference type="NCBIfam" id="TIGR00836">
    <property type="entry name" value="amt"/>
    <property type="match status" value="1"/>
</dbReference>
<protein>
    <recommendedName>
        <fullName evidence="8">Ammonium transporter</fullName>
    </recommendedName>
</protein>
<feature type="transmembrane region" description="Helical" evidence="8">
    <location>
        <begin position="181"/>
        <end position="199"/>
    </location>
</feature>
<dbReference type="PROSITE" id="PS01219">
    <property type="entry name" value="AMMONIUM_TRANSP"/>
    <property type="match status" value="1"/>
</dbReference>
<dbReference type="Pfam" id="PF00909">
    <property type="entry name" value="Ammonium_transp"/>
    <property type="match status" value="1"/>
</dbReference>
<evidence type="ECO:0000256" key="7">
    <source>
        <dbReference type="ARBA" id="ARBA00023177"/>
    </source>
</evidence>
<dbReference type="InterPro" id="IPR029020">
    <property type="entry name" value="Ammonium/urea_transptr"/>
</dbReference>
<feature type="transmembrane region" description="Helical" evidence="8">
    <location>
        <begin position="52"/>
        <end position="72"/>
    </location>
</feature>
<dbReference type="InterPro" id="IPR024041">
    <property type="entry name" value="NH4_transpt_AmtB-like_dom"/>
</dbReference>
<evidence type="ECO:0000259" key="10">
    <source>
        <dbReference type="Pfam" id="PF00909"/>
    </source>
</evidence>
<accession>A0A0G2DRR3</accession>
<feature type="transmembrane region" description="Helical" evidence="8">
    <location>
        <begin position="142"/>
        <end position="161"/>
    </location>
</feature>
<keyword evidence="7 8" id="KW-0924">Ammonia transport</keyword>
<evidence type="ECO:0000256" key="8">
    <source>
        <dbReference type="RuleBase" id="RU362002"/>
    </source>
</evidence>
<feature type="transmembrane region" description="Helical" evidence="8">
    <location>
        <begin position="383"/>
        <end position="401"/>
    </location>
</feature>
<dbReference type="PANTHER" id="PTHR43029">
    <property type="entry name" value="AMMONIUM TRANSPORTER MEP2"/>
    <property type="match status" value="1"/>
</dbReference>
<dbReference type="EMBL" id="LCWF01000265">
    <property type="protein sequence ID" value="KKY13707.1"/>
    <property type="molecule type" value="Genomic_DNA"/>
</dbReference>
<evidence type="ECO:0000256" key="1">
    <source>
        <dbReference type="ARBA" id="ARBA00004141"/>
    </source>
</evidence>
<dbReference type="Proteomes" id="UP000053317">
    <property type="component" value="Unassembled WGS sequence"/>
</dbReference>
<evidence type="ECO:0000256" key="5">
    <source>
        <dbReference type="ARBA" id="ARBA00022989"/>
    </source>
</evidence>
<dbReference type="Gene3D" id="1.10.3430.10">
    <property type="entry name" value="Ammonium transporter AmtB like domains"/>
    <property type="match status" value="1"/>
</dbReference>
<keyword evidence="12" id="KW-1185">Reference proteome</keyword>
<evidence type="ECO:0000256" key="3">
    <source>
        <dbReference type="ARBA" id="ARBA00022448"/>
    </source>
</evidence>
<feature type="transmembrane region" description="Helical" evidence="8">
    <location>
        <begin position="327"/>
        <end position="349"/>
    </location>
</feature>
<dbReference type="PANTHER" id="PTHR43029:SF15">
    <property type="entry name" value="AMMONIUM TRANSPORTER"/>
    <property type="match status" value="1"/>
</dbReference>
<feature type="transmembrane region" description="Helical" evidence="8">
    <location>
        <begin position="211"/>
        <end position="231"/>
    </location>
</feature>
<dbReference type="GO" id="GO:0008519">
    <property type="term" value="F:ammonium channel activity"/>
    <property type="evidence" value="ECO:0007669"/>
    <property type="project" value="InterPro"/>
</dbReference>
<comment type="caution">
    <text evidence="11">The sequence shown here is derived from an EMBL/GenBank/DDBJ whole genome shotgun (WGS) entry which is preliminary data.</text>
</comment>
<feature type="transmembrane region" description="Helical" evidence="8">
    <location>
        <begin position="20"/>
        <end position="45"/>
    </location>
</feature>
<gene>
    <name evidence="11" type="ORF">UCRPC4_g06934</name>
</gene>
<evidence type="ECO:0000313" key="11">
    <source>
        <dbReference type="EMBL" id="KKY13707.1"/>
    </source>
</evidence>
<dbReference type="SUPFAM" id="SSF111352">
    <property type="entry name" value="Ammonium transporter"/>
    <property type="match status" value="1"/>
</dbReference>
<keyword evidence="4 8" id="KW-0812">Transmembrane</keyword>
<dbReference type="InterPro" id="IPR001905">
    <property type="entry name" value="Ammonium_transpt"/>
</dbReference>
<evidence type="ECO:0000256" key="9">
    <source>
        <dbReference type="SAM" id="MobiDB-lite"/>
    </source>
</evidence>